<protein>
    <submittedName>
        <fullName evidence="2">Uncharacterized protein</fullName>
    </submittedName>
</protein>
<gene>
    <name evidence="2" type="ORF">DKY63_10555</name>
</gene>
<evidence type="ECO:0000313" key="3">
    <source>
        <dbReference type="Proteomes" id="UP000250299"/>
    </source>
</evidence>
<evidence type="ECO:0000256" key="1">
    <source>
        <dbReference type="SAM" id="MobiDB-lite"/>
    </source>
</evidence>
<feature type="region of interest" description="Disordered" evidence="1">
    <location>
        <begin position="39"/>
        <end position="65"/>
    </location>
</feature>
<dbReference type="Proteomes" id="UP000250299">
    <property type="component" value="Chromosome"/>
</dbReference>
<organism evidence="2 3">
    <name type="scientific">Pseudomonas putida</name>
    <name type="common">Arthrobacter siderocapsulatus</name>
    <dbReference type="NCBI Taxonomy" id="303"/>
    <lineage>
        <taxon>Bacteria</taxon>
        <taxon>Pseudomonadati</taxon>
        <taxon>Pseudomonadota</taxon>
        <taxon>Gammaproteobacteria</taxon>
        <taxon>Pseudomonadales</taxon>
        <taxon>Pseudomonadaceae</taxon>
        <taxon>Pseudomonas</taxon>
    </lineage>
</organism>
<reference evidence="2 3" key="1">
    <citation type="submission" date="2018-05" db="EMBL/GenBank/DDBJ databases">
        <title>Whole genome sequence of Pseudomonas putida JBC17.</title>
        <authorList>
            <person name="Lee Y.H."/>
            <person name="David K."/>
        </authorList>
    </citation>
    <scope>NUCLEOTIDE SEQUENCE [LARGE SCALE GENOMIC DNA]</scope>
    <source>
        <strain evidence="2 3">JBC17</strain>
    </source>
</reference>
<evidence type="ECO:0000313" key="2">
    <source>
        <dbReference type="EMBL" id="AWY40311.1"/>
    </source>
</evidence>
<accession>A0A2Z4RGN3</accession>
<sequence length="65" mass="7478">MDQSPEMSKVTASSRAGSLPQWSRGVFTIFESQCHVPRPYPAKLHRRPLDRPARRASPAQRHRRP</sequence>
<dbReference type="EMBL" id="CP029693">
    <property type="protein sequence ID" value="AWY40311.1"/>
    <property type="molecule type" value="Genomic_DNA"/>
</dbReference>
<dbReference type="AlphaFoldDB" id="A0A2Z4RGN3"/>
<proteinExistence type="predicted"/>
<name>A0A2Z4RGN3_PSEPU</name>